<dbReference type="KEGG" id="pht:BLM14_19650"/>
<feature type="domain" description="SnoaL-like" evidence="1">
    <location>
        <begin position="16"/>
        <end position="127"/>
    </location>
</feature>
<dbReference type="Gene3D" id="3.10.450.50">
    <property type="match status" value="1"/>
</dbReference>
<dbReference type="SUPFAM" id="SSF54427">
    <property type="entry name" value="NTF2-like"/>
    <property type="match status" value="1"/>
</dbReference>
<evidence type="ECO:0000259" key="1">
    <source>
        <dbReference type="Pfam" id="PF13474"/>
    </source>
</evidence>
<name>A0A2N9VVB6_9HYPH</name>
<accession>A0A2N9VVB6</accession>
<dbReference type="Proteomes" id="UP000232163">
    <property type="component" value="Unassembled WGS sequence"/>
</dbReference>
<organism evidence="2 3">
    <name type="scientific">Phyllobacterium zundukense</name>
    <dbReference type="NCBI Taxonomy" id="1867719"/>
    <lineage>
        <taxon>Bacteria</taxon>
        <taxon>Pseudomonadati</taxon>
        <taxon>Pseudomonadota</taxon>
        <taxon>Alphaproteobacteria</taxon>
        <taxon>Hyphomicrobiales</taxon>
        <taxon>Phyllobacteriaceae</taxon>
        <taxon>Phyllobacterium</taxon>
    </lineage>
</organism>
<gene>
    <name evidence="2" type="ORF">B5P45_18185</name>
</gene>
<dbReference type="EMBL" id="MZMT01000040">
    <property type="protein sequence ID" value="PIO43434.1"/>
    <property type="molecule type" value="Genomic_DNA"/>
</dbReference>
<reference evidence="2 3" key="1">
    <citation type="journal article" date="2017" name="Int J Environ Stud">
        <title>Does the Miocene-Pliocene relict legume Oxytropis triphylla form nitrogen-fixing nodules with a combination of bacterial strains?</title>
        <authorList>
            <person name="Safronova V."/>
            <person name="Belimov A."/>
            <person name="Sazanova A."/>
            <person name="Kuznetsova I."/>
            <person name="Popova J."/>
            <person name="Andronov E."/>
            <person name="Verkhozina A."/>
            <person name="Tikhonovich I."/>
        </authorList>
    </citation>
    <scope>NUCLEOTIDE SEQUENCE [LARGE SCALE GENOMIC DNA]</scope>
    <source>
        <strain evidence="2 3">Tri-38</strain>
    </source>
</reference>
<evidence type="ECO:0000313" key="2">
    <source>
        <dbReference type="EMBL" id="PIO43434.1"/>
    </source>
</evidence>
<dbReference type="InterPro" id="IPR032710">
    <property type="entry name" value="NTF2-like_dom_sf"/>
</dbReference>
<dbReference type="OrthoDB" id="9812295at2"/>
<evidence type="ECO:0000313" key="3">
    <source>
        <dbReference type="Proteomes" id="UP000232163"/>
    </source>
</evidence>
<dbReference type="AlphaFoldDB" id="A0A2N9VVB6"/>
<dbReference type="RefSeq" id="WP_100001610.1">
    <property type="nucleotide sequence ID" value="NZ_CP017941.1"/>
</dbReference>
<protein>
    <recommendedName>
        <fullName evidence="1">SnoaL-like domain-containing protein</fullName>
    </recommendedName>
</protein>
<dbReference type="Pfam" id="PF13474">
    <property type="entry name" value="SnoaL_3"/>
    <property type="match status" value="1"/>
</dbReference>
<keyword evidence="3" id="KW-1185">Reference proteome</keyword>
<comment type="caution">
    <text evidence="2">The sequence shown here is derived from an EMBL/GenBank/DDBJ whole genome shotgun (WGS) entry which is preliminary data.</text>
</comment>
<sequence>MIDDFRTFIERRKIIAQAYVNGDAEPLAKIAIKNSAATFFGPMGGVVEGAAEVMSRYESDARSFDTGSGSDLEIVHMSAKGEIGYWAGFQNAKARLKGRTETIPMRLRVTEIFRKEEGEWRLIHRHADPLSKEK</sequence>
<proteinExistence type="predicted"/>
<dbReference type="InterPro" id="IPR037401">
    <property type="entry name" value="SnoaL-like"/>
</dbReference>